<feature type="transmembrane region" description="Helical" evidence="9">
    <location>
        <begin position="263"/>
        <end position="283"/>
    </location>
</feature>
<evidence type="ECO:0000256" key="7">
    <source>
        <dbReference type="ARBA" id="ARBA00023136"/>
    </source>
</evidence>
<dbReference type="PANTHER" id="PTHR33451">
    <property type="entry name" value="MALATE-2H(+)/NA(+)-LACTATE ANTIPORTER"/>
    <property type="match status" value="1"/>
</dbReference>
<dbReference type="KEGG" id="sdn:Sden_3405"/>
<evidence type="ECO:0000256" key="6">
    <source>
        <dbReference type="ARBA" id="ARBA00022989"/>
    </source>
</evidence>
<proteinExistence type="inferred from homology"/>
<feature type="transmembrane region" description="Helical" evidence="9">
    <location>
        <begin position="141"/>
        <end position="169"/>
    </location>
</feature>
<dbReference type="InterPro" id="IPR004770">
    <property type="entry name" value="Na/H_antiport_NhaC"/>
</dbReference>
<protein>
    <submittedName>
        <fullName evidence="11">Na+/H+ antiporter NhaC</fullName>
    </submittedName>
</protein>
<feature type="domain" description="Na+/H+ antiporter NhaC-like C-terminal" evidence="10">
    <location>
        <begin position="166"/>
        <end position="473"/>
    </location>
</feature>
<dbReference type="GO" id="GO:0015297">
    <property type="term" value="F:antiporter activity"/>
    <property type="evidence" value="ECO:0007669"/>
    <property type="project" value="UniProtKB-KW"/>
</dbReference>
<dbReference type="EMBL" id="CP000302">
    <property type="protein sequence ID" value="ABE56680.1"/>
    <property type="molecule type" value="Genomic_DNA"/>
</dbReference>
<dbReference type="eggNOG" id="COG1757">
    <property type="taxonomic scope" value="Bacteria"/>
</dbReference>
<keyword evidence="6 9" id="KW-1133">Transmembrane helix</keyword>
<dbReference type="InterPro" id="IPR018461">
    <property type="entry name" value="Na/H_Antiport_NhaC-like_C"/>
</dbReference>
<feature type="transmembrane region" description="Helical" evidence="9">
    <location>
        <begin position="200"/>
        <end position="220"/>
    </location>
</feature>
<dbReference type="PANTHER" id="PTHR33451:SF3">
    <property type="entry name" value="MALATE-2H(+)_NA(+)-LACTATE ANTIPORTER"/>
    <property type="match status" value="1"/>
</dbReference>
<evidence type="ECO:0000256" key="2">
    <source>
        <dbReference type="ARBA" id="ARBA00022448"/>
    </source>
</evidence>
<evidence type="ECO:0000256" key="1">
    <source>
        <dbReference type="ARBA" id="ARBA00004651"/>
    </source>
</evidence>
<accession>Q12IP6</accession>
<evidence type="ECO:0000256" key="4">
    <source>
        <dbReference type="ARBA" id="ARBA00022475"/>
    </source>
</evidence>
<dbReference type="InterPro" id="IPR052180">
    <property type="entry name" value="NhaC_Na-H+_Antiporter"/>
</dbReference>
<keyword evidence="4" id="KW-1003">Cell membrane</keyword>
<dbReference type="HOGENOM" id="CLU_033405_1_0_6"/>
<keyword evidence="12" id="KW-1185">Reference proteome</keyword>
<evidence type="ECO:0000256" key="8">
    <source>
        <dbReference type="ARBA" id="ARBA00038435"/>
    </source>
</evidence>
<dbReference type="AlphaFoldDB" id="Q12IP6"/>
<evidence type="ECO:0000256" key="9">
    <source>
        <dbReference type="SAM" id="Phobius"/>
    </source>
</evidence>
<sequence length="491" mass="51801">MPAHTHKRPTLLDALIPIIALVAMLVAAVYLFSSDSSSGANQIALILAACIAIVIGYKNGYSWNEMEKGVVRSVGVATGALLILFSVGSLIGTWILSGTVPTMIFYGMKILNPDYFYAASCLLCAVVALSIGSSWTVAGTLGIALVGIASAMGLSVEMTAGAIISGAYFGDKMSPMSDTTNLAPAVAGTDIFSHIRHMTWTTVPSIIIALIGFLFLGLNAEATPIETSLAETLDLIDRTYQPGVHLLFPLLVVLFLAFKKMPAFPTVILGTLAGAASAAIFQFDNVVSFVHDDSLPPMVALVKGIWIAMFDGYVANTGDAVLDSLLSRGGMSSMVTTVWLILCAMAFGGVMEVTGLLARILENILKLVTGTSSLIITTLACCIGANIITADQFIAIVLPGRMLKLEYTKRKLAPVNLSRALEDSATITSPLVPWNTCGAFMASTLGVATIAYLPYAFFNLVCPFVSAGYAYFNFKIEPLVESESPTAEAAV</sequence>
<keyword evidence="2" id="KW-0813">Transport</keyword>
<feature type="transmembrane region" description="Helical" evidence="9">
    <location>
        <begin position="337"/>
        <end position="361"/>
    </location>
</feature>
<comment type="subcellular location">
    <subcellularLocation>
        <location evidence="1">Cell membrane</location>
        <topology evidence="1">Multi-pass membrane protein</topology>
    </subcellularLocation>
</comment>
<gene>
    <name evidence="11" type="ordered locus">Sden_3405</name>
</gene>
<name>Q12IP6_SHEDO</name>
<keyword evidence="7 9" id="KW-0472">Membrane</keyword>
<comment type="similarity">
    <text evidence="8">Belongs to the NhaC Na(+)/H(+) (TC 2.A.35) antiporter family.</text>
</comment>
<dbReference type="OrthoDB" id="9762978at2"/>
<evidence type="ECO:0000313" key="11">
    <source>
        <dbReference type="EMBL" id="ABE56680.1"/>
    </source>
</evidence>
<feature type="transmembrane region" description="Helical" evidence="9">
    <location>
        <begin position="39"/>
        <end position="57"/>
    </location>
</feature>
<evidence type="ECO:0000256" key="5">
    <source>
        <dbReference type="ARBA" id="ARBA00022692"/>
    </source>
</evidence>
<evidence type="ECO:0000259" key="10">
    <source>
        <dbReference type="Pfam" id="PF03553"/>
    </source>
</evidence>
<dbReference type="Proteomes" id="UP000001982">
    <property type="component" value="Chromosome"/>
</dbReference>
<feature type="transmembrane region" description="Helical" evidence="9">
    <location>
        <begin position="115"/>
        <end position="135"/>
    </location>
</feature>
<feature type="transmembrane region" description="Helical" evidence="9">
    <location>
        <begin position="450"/>
        <end position="472"/>
    </location>
</feature>
<organism evidence="11 12">
    <name type="scientific">Shewanella denitrificans (strain OS217 / ATCC BAA-1090 / DSM 15013)</name>
    <dbReference type="NCBI Taxonomy" id="318161"/>
    <lineage>
        <taxon>Bacteria</taxon>
        <taxon>Pseudomonadati</taxon>
        <taxon>Pseudomonadota</taxon>
        <taxon>Gammaproteobacteria</taxon>
        <taxon>Alteromonadales</taxon>
        <taxon>Shewanellaceae</taxon>
        <taxon>Shewanella</taxon>
    </lineage>
</organism>
<dbReference type="GO" id="GO:0005886">
    <property type="term" value="C:plasma membrane"/>
    <property type="evidence" value="ECO:0007669"/>
    <property type="project" value="UniProtKB-SubCell"/>
</dbReference>
<feature type="transmembrane region" description="Helical" evidence="9">
    <location>
        <begin position="12"/>
        <end position="33"/>
    </location>
</feature>
<dbReference type="Pfam" id="PF03553">
    <property type="entry name" value="Na_H_antiporter"/>
    <property type="match status" value="1"/>
</dbReference>
<reference evidence="11 12" key="1">
    <citation type="submission" date="2006-03" db="EMBL/GenBank/DDBJ databases">
        <title>Complete sequence of Shewanella denitrificans OS217.</title>
        <authorList>
            <consortium name="US DOE Joint Genome Institute"/>
            <person name="Copeland A."/>
            <person name="Lucas S."/>
            <person name="Lapidus A."/>
            <person name="Barry K."/>
            <person name="Detter J.C."/>
            <person name="Glavina del Rio T."/>
            <person name="Hammon N."/>
            <person name="Israni S."/>
            <person name="Dalin E."/>
            <person name="Tice H."/>
            <person name="Pitluck S."/>
            <person name="Brettin T."/>
            <person name="Bruce D."/>
            <person name="Han C."/>
            <person name="Tapia R."/>
            <person name="Gilna P."/>
            <person name="Kiss H."/>
            <person name="Schmutz J."/>
            <person name="Larimer F."/>
            <person name="Land M."/>
            <person name="Hauser L."/>
            <person name="Kyrpides N."/>
            <person name="Lykidis A."/>
            <person name="Richardson P."/>
        </authorList>
    </citation>
    <scope>NUCLEOTIDE SEQUENCE [LARGE SCALE GENOMIC DNA]</scope>
    <source>
        <strain evidence="12">OS217 / ATCC BAA-1090 / DSM 15013</strain>
    </source>
</reference>
<keyword evidence="3" id="KW-0050">Antiport</keyword>
<evidence type="ECO:0000256" key="3">
    <source>
        <dbReference type="ARBA" id="ARBA00022449"/>
    </source>
</evidence>
<keyword evidence="5 9" id="KW-0812">Transmembrane</keyword>
<dbReference type="RefSeq" id="WP_011497822.1">
    <property type="nucleotide sequence ID" value="NC_007954.1"/>
</dbReference>
<feature type="transmembrane region" description="Helical" evidence="9">
    <location>
        <begin position="69"/>
        <end position="85"/>
    </location>
</feature>
<feature type="transmembrane region" description="Helical" evidence="9">
    <location>
        <begin position="373"/>
        <end position="400"/>
    </location>
</feature>
<evidence type="ECO:0000313" key="12">
    <source>
        <dbReference type="Proteomes" id="UP000001982"/>
    </source>
</evidence>
<feature type="transmembrane region" description="Helical" evidence="9">
    <location>
        <begin position="240"/>
        <end position="258"/>
    </location>
</feature>
<dbReference type="NCBIfam" id="TIGR00931">
    <property type="entry name" value="antiport_nhaC"/>
    <property type="match status" value="1"/>
</dbReference>